<sequence length="281" mass="32714">MNTRQVTEYYEKTIRDYQLLWINDDTLGMHYGYWDNKVTSHSQSLLRLNQVVAQKLKLTAKDFVLDAGCGLGGSSFWIAKHIGSRLIGVSITPDQVKSAKKYAQKKHLVQKVDFELADYTKTNFPDNYFDAAFAIETICHLDDKTPFFTEMSRILKPGGRLVVADFTLLKRNLSQSEQKLMNIWLSGWMVPNIWTREQHLQSMKKCGFRQLEAQNYSDKTIPSSKRLFLFSLPGVPLYYLLHKLKLLSNYRLNDAISCYYQWIAKKRGLWGHFLFYGEKPI</sequence>
<dbReference type="InterPro" id="IPR013216">
    <property type="entry name" value="Methyltransf_11"/>
</dbReference>
<gene>
    <name evidence="3" type="ORF">UV61_C0015G0017</name>
</gene>
<evidence type="ECO:0000313" key="3">
    <source>
        <dbReference type="EMBL" id="KKS85803.1"/>
    </source>
</evidence>
<dbReference type="STRING" id="1618446.UV61_C0015G0017"/>
<proteinExistence type="predicted"/>
<evidence type="ECO:0000256" key="1">
    <source>
        <dbReference type="ARBA" id="ARBA00022679"/>
    </source>
</evidence>
<name>A0A0G1FG19_9BACT</name>
<feature type="domain" description="Methyltransferase type 11" evidence="2">
    <location>
        <begin position="65"/>
        <end position="163"/>
    </location>
</feature>
<keyword evidence="3" id="KW-0489">Methyltransferase</keyword>
<protein>
    <submittedName>
        <fullName evidence="3">Methyltransferase, UbiE/COQ5 family</fullName>
    </submittedName>
</protein>
<dbReference type="InterPro" id="IPR050447">
    <property type="entry name" value="Erg6_SMT_methyltransf"/>
</dbReference>
<keyword evidence="1 3" id="KW-0808">Transferase</keyword>
<dbReference type="Pfam" id="PF08241">
    <property type="entry name" value="Methyltransf_11"/>
    <property type="match status" value="1"/>
</dbReference>
<dbReference type="CDD" id="cd02440">
    <property type="entry name" value="AdoMet_MTases"/>
    <property type="match status" value="1"/>
</dbReference>
<evidence type="ECO:0000313" key="4">
    <source>
        <dbReference type="Proteomes" id="UP000034050"/>
    </source>
</evidence>
<accession>A0A0G1FG19</accession>
<dbReference type="EMBL" id="LCFD01000015">
    <property type="protein sequence ID" value="KKS85803.1"/>
    <property type="molecule type" value="Genomic_DNA"/>
</dbReference>
<dbReference type="Gene3D" id="3.40.50.150">
    <property type="entry name" value="Vaccinia Virus protein VP39"/>
    <property type="match status" value="1"/>
</dbReference>
<reference evidence="3 4" key="1">
    <citation type="journal article" date="2015" name="Nature">
        <title>rRNA introns, odd ribosomes, and small enigmatic genomes across a large radiation of phyla.</title>
        <authorList>
            <person name="Brown C.T."/>
            <person name="Hug L.A."/>
            <person name="Thomas B.C."/>
            <person name="Sharon I."/>
            <person name="Castelle C.J."/>
            <person name="Singh A."/>
            <person name="Wilkins M.J."/>
            <person name="Williams K.H."/>
            <person name="Banfield J.F."/>
        </authorList>
    </citation>
    <scope>NUCLEOTIDE SEQUENCE [LARGE SCALE GENOMIC DNA]</scope>
</reference>
<dbReference type="PANTHER" id="PTHR44068:SF11">
    <property type="entry name" value="GERANYL DIPHOSPHATE 2-C-METHYLTRANSFERASE"/>
    <property type="match status" value="1"/>
</dbReference>
<organism evidence="3 4">
    <name type="scientific">Candidatus Gottesmanbacteria bacterium GW2011_GWB1_43_11</name>
    <dbReference type="NCBI Taxonomy" id="1618446"/>
    <lineage>
        <taxon>Bacteria</taxon>
        <taxon>Candidatus Gottesmaniibacteriota</taxon>
    </lineage>
</organism>
<dbReference type="SUPFAM" id="SSF53335">
    <property type="entry name" value="S-adenosyl-L-methionine-dependent methyltransferases"/>
    <property type="match status" value="1"/>
</dbReference>
<comment type="caution">
    <text evidence="3">The sequence shown here is derived from an EMBL/GenBank/DDBJ whole genome shotgun (WGS) entry which is preliminary data.</text>
</comment>
<dbReference type="InterPro" id="IPR029063">
    <property type="entry name" value="SAM-dependent_MTases_sf"/>
</dbReference>
<dbReference type="GO" id="GO:0008757">
    <property type="term" value="F:S-adenosylmethionine-dependent methyltransferase activity"/>
    <property type="evidence" value="ECO:0007669"/>
    <property type="project" value="InterPro"/>
</dbReference>
<dbReference type="AlphaFoldDB" id="A0A0G1FG19"/>
<dbReference type="PANTHER" id="PTHR44068">
    <property type="entry name" value="ZGC:194242"/>
    <property type="match status" value="1"/>
</dbReference>
<dbReference type="GO" id="GO:0032259">
    <property type="term" value="P:methylation"/>
    <property type="evidence" value="ECO:0007669"/>
    <property type="project" value="UniProtKB-KW"/>
</dbReference>
<dbReference type="Proteomes" id="UP000034050">
    <property type="component" value="Unassembled WGS sequence"/>
</dbReference>
<evidence type="ECO:0000259" key="2">
    <source>
        <dbReference type="Pfam" id="PF08241"/>
    </source>
</evidence>